<comment type="cofactor">
    <cofactor evidence="11">
        <name>Zn(2+)</name>
        <dbReference type="ChEBI" id="CHEBI:29105"/>
    </cofactor>
    <text evidence="11">Binds 2 Zn(2+) ions per monomer.</text>
</comment>
<evidence type="ECO:0000256" key="6">
    <source>
        <dbReference type="ARBA" id="ARBA00022833"/>
    </source>
</evidence>
<name>R4Z0Y1_9ACTN</name>
<feature type="binding site" evidence="11">
    <location>
        <position position="185"/>
    </location>
    <ligand>
        <name>Zn(2+)</name>
        <dbReference type="ChEBI" id="CHEBI:29105"/>
        <label>2</label>
    </ligand>
</feature>
<dbReference type="HOGENOM" id="CLU_017633_0_6_11"/>
<comment type="function">
    <text evidence="11">Participates actively in the response to hyperosmotic and heat shock by preventing the aggregation of stress-denatured proteins and by disaggregating proteins, also in an autonomous, DnaK-independent fashion. Unfolded proteins bind initially to DnaJ; upon interaction with the DnaJ-bound protein, DnaK hydrolyzes its bound ATP, resulting in the formation of a stable complex. GrpE releases ADP from DnaK; ATP binding to DnaK triggers the release of the substrate protein, thus completing the reaction cycle. Several rounds of ATP-dependent interactions between DnaJ, DnaK and GrpE are required for fully efficient folding. Also involved, together with DnaK and GrpE, in the DNA replication of plasmids through activation of initiation proteins.</text>
</comment>
<comment type="caution">
    <text evidence="15">The sequence shown here is derived from an EMBL/GenBank/DDBJ whole genome shotgun (WGS) entry which is preliminary data.</text>
</comment>
<keyword evidence="7 11" id="KW-0346">Stress response</keyword>
<dbReference type="GO" id="GO:0005737">
    <property type="term" value="C:cytoplasm"/>
    <property type="evidence" value="ECO:0007669"/>
    <property type="project" value="UniProtKB-SubCell"/>
</dbReference>
<evidence type="ECO:0000259" key="13">
    <source>
        <dbReference type="PROSITE" id="PS50076"/>
    </source>
</evidence>
<dbReference type="Pfam" id="PF01556">
    <property type="entry name" value="DnaJ_C"/>
    <property type="match status" value="1"/>
</dbReference>
<dbReference type="Pfam" id="PF00684">
    <property type="entry name" value="DnaJ_CXXCXGXG"/>
    <property type="match status" value="1"/>
</dbReference>
<dbReference type="GO" id="GO:0051082">
    <property type="term" value="F:unfolded protein binding"/>
    <property type="evidence" value="ECO:0007669"/>
    <property type="project" value="UniProtKB-UniRule"/>
</dbReference>
<evidence type="ECO:0000256" key="11">
    <source>
        <dbReference type="HAMAP-Rule" id="MF_01152"/>
    </source>
</evidence>
<dbReference type="Gene3D" id="2.60.260.20">
    <property type="entry name" value="Urease metallochaperone UreE, N-terminal domain"/>
    <property type="match status" value="2"/>
</dbReference>
<dbReference type="Gene3D" id="1.10.287.110">
    <property type="entry name" value="DnaJ domain"/>
    <property type="match status" value="1"/>
</dbReference>
<dbReference type="PANTHER" id="PTHR43096">
    <property type="entry name" value="DNAJ HOMOLOG 1, MITOCHONDRIAL-RELATED"/>
    <property type="match status" value="1"/>
</dbReference>
<dbReference type="Gene3D" id="2.10.230.10">
    <property type="entry name" value="Heat shock protein DnaJ, cysteine-rich domain"/>
    <property type="match status" value="1"/>
</dbReference>
<dbReference type="PROSITE" id="PS50076">
    <property type="entry name" value="DNAJ_2"/>
    <property type="match status" value="1"/>
</dbReference>
<comment type="domain">
    <text evidence="11">The J domain is necessary and sufficient to stimulate DnaK ATPase activity. Zinc center 1 plays an important role in the autonomous, DnaK-independent chaperone activity of DnaJ. Zinc center 2 is essential for interaction with DnaK and for DnaJ activity.</text>
</comment>
<dbReference type="InterPro" id="IPR008971">
    <property type="entry name" value="HSP40/DnaJ_pept-bd"/>
</dbReference>
<feature type="domain" description="J" evidence="13">
    <location>
        <begin position="11"/>
        <end position="76"/>
    </location>
</feature>
<dbReference type="SUPFAM" id="SSF57938">
    <property type="entry name" value="DnaJ/Hsp40 cysteine-rich domain"/>
    <property type="match status" value="1"/>
</dbReference>
<dbReference type="InterPro" id="IPR002939">
    <property type="entry name" value="DnaJ_C"/>
</dbReference>
<feature type="binding site" evidence="11">
    <location>
        <position position="165"/>
    </location>
    <ligand>
        <name>Zn(2+)</name>
        <dbReference type="ChEBI" id="CHEBI:29105"/>
        <label>1</label>
    </ligand>
</feature>
<comment type="caution">
    <text evidence="11">Lacks conserved residue(s) required for the propagation of feature annotation.</text>
</comment>
<dbReference type="NCBIfam" id="NF008035">
    <property type="entry name" value="PRK10767.1"/>
    <property type="match status" value="1"/>
</dbReference>
<dbReference type="InterPro" id="IPR036869">
    <property type="entry name" value="J_dom_sf"/>
</dbReference>
<feature type="binding site" evidence="11">
    <location>
        <position position="168"/>
    </location>
    <ligand>
        <name>Zn(2+)</name>
        <dbReference type="ChEBI" id="CHEBI:29105"/>
        <label>1</label>
    </ligand>
</feature>
<accession>R4Z0Y1</accession>
<dbReference type="FunFam" id="2.60.260.20:FF:000005">
    <property type="entry name" value="Chaperone protein dnaJ 1, mitochondrial"/>
    <property type="match status" value="1"/>
</dbReference>
<dbReference type="InterPro" id="IPR036410">
    <property type="entry name" value="HSP_DnaJ_Cys-rich_dom_sf"/>
</dbReference>
<dbReference type="PANTHER" id="PTHR43096:SF54">
    <property type="entry name" value="CHAPERONE PROTEIN DNAJ 1"/>
    <property type="match status" value="1"/>
</dbReference>
<evidence type="ECO:0000256" key="8">
    <source>
        <dbReference type="ARBA" id="ARBA00023186"/>
    </source>
</evidence>
<dbReference type="eggNOG" id="COG0484">
    <property type="taxonomic scope" value="Bacteria"/>
</dbReference>
<feature type="domain" description="CR-type" evidence="14">
    <location>
        <begin position="152"/>
        <end position="230"/>
    </location>
</feature>
<dbReference type="AlphaFoldDB" id="R4Z0Y1"/>
<dbReference type="PROSITE" id="PS51188">
    <property type="entry name" value="ZF_CR"/>
    <property type="match status" value="1"/>
</dbReference>
<keyword evidence="4 11" id="KW-0677">Repeat</keyword>
<dbReference type="GO" id="GO:0042026">
    <property type="term" value="P:protein refolding"/>
    <property type="evidence" value="ECO:0007669"/>
    <property type="project" value="TreeGrafter"/>
</dbReference>
<gene>
    <name evidence="11 15" type="primary">dnaJ</name>
    <name evidence="15" type="ORF">BN381_150054</name>
</gene>
<proteinExistence type="inferred from homology"/>
<dbReference type="InterPro" id="IPR001305">
    <property type="entry name" value="HSP_DnaJ_Cys-rich_dom"/>
</dbReference>
<reference evidence="15 16" key="1">
    <citation type="journal article" date="2013" name="ISME J.">
        <title>Metabolic model for the filamentous 'Candidatus Microthrix parvicella' based on genomic and metagenomic analyses.</title>
        <authorList>
            <person name="Jon McIlroy S."/>
            <person name="Kristiansen R."/>
            <person name="Albertsen M."/>
            <person name="Michael Karst S."/>
            <person name="Rossetti S."/>
            <person name="Lund Nielsen J."/>
            <person name="Tandoi V."/>
            <person name="James Seviour R."/>
            <person name="Nielsen P.H."/>
        </authorList>
    </citation>
    <scope>NUCLEOTIDE SEQUENCE [LARGE SCALE GENOMIC DNA]</scope>
    <source>
        <strain evidence="15 16">RN1</strain>
    </source>
</reference>
<dbReference type="GO" id="GO:0005524">
    <property type="term" value="F:ATP binding"/>
    <property type="evidence" value="ECO:0007669"/>
    <property type="project" value="InterPro"/>
</dbReference>
<evidence type="ECO:0000313" key="15">
    <source>
        <dbReference type="EMBL" id="CCM62941.1"/>
    </source>
</evidence>
<feature type="binding site" evidence="11">
    <location>
        <position position="204"/>
    </location>
    <ligand>
        <name>Zn(2+)</name>
        <dbReference type="ChEBI" id="CHEBI:29105"/>
        <label>2</label>
    </ligand>
</feature>
<dbReference type="Proteomes" id="UP000018291">
    <property type="component" value="Unassembled WGS sequence"/>
</dbReference>
<dbReference type="EMBL" id="CANL01000007">
    <property type="protein sequence ID" value="CCM62941.1"/>
    <property type="molecule type" value="Genomic_DNA"/>
</dbReference>
<evidence type="ECO:0000256" key="10">
    <source>
        <dbReference type="ARBA" id="ARBA00067609"/>
    </source>
</evidence>
<feature type="binding site" evidence="11">
    <location>
        <position position="218"/>
    </location>
    <ligand>
        <name>Zn(2+)</name>
        <dbReference type="ChEBI" id="CHEBI:29105"/>
        <label>1</label>
    </ligand>
</feature>
<dbReference type="InterPro" id="IPR001623">
    <property type="entry name" value="DnaJ_domain"/>
</dbReference>
<evidence type="ECO:0000256" key="4">
    <source>
        <dbReference type="ARBA" id="ARBA00022737"/>
    </source>
</evidence>
<dbReference type="OrthoDB" id="9779889at2"/>
<dbReference type="GO" id="GO:0008270">
    <property type="term" value="F:zinc ion binding"/>
    <property type="evidence" value="ECO:0007669"/>
    <property type="project" value="UniProtKB-UniRule"/>
</dbReference>
<dbReference type="HAMAP" id="MF_01152">
    <property type="entry name" value="DnaJ"/>
    <property type="match status" value="1"/>
</dbReference>
<feature type="binding site" evidence="11">
    <location>
        <position position="221"/>
    </location>
    <ligand>
        <name>Zn(2+)</name>
        <dbReference type="ChEBI" id="CHEBI:29105"/>
        <label>1</label>
    </ligand>
</feature>
<comment type="subunit">
    <text evidence="11">Homodimer.</text>
</comment>
<comment type="subcellular location">
    <subcellularLocation>
        <location evidence="11">Cytoplasm</location>
    </subcellularLocation>
</comment>
<dbReference type="CDD" id="cd06257">
    <property type="entry name" value="DnaJ"/>
    <property type="match status" value="1"/>
</dbReference>
<comment type="similarity">
    <text evidence="9 11">Belongs to the DnaJ family.</text>
</comment>
<evidence type="ECO:0000256" key="3">
    <source>
        <dbReference type="ARBA" id="ARBA00022723"/>
    </source>
</evidence>
<keyword evidence="16" id="KW-1185">Reference proteome</keyword>
<feature type="zinc finger region" description="CR-type" evidence="12">
    <location>
        <begin position="152"/>
        <end position="230"/>
    </location>
</feature>
<keyword evidence="1 11" id="KW-0963">Cytoplasm</keyword>
<dbReference type="PRINTS" id="PR00625">
    <property type="entry name" value="JDOMAIN"/>
</dbReference>
<dbReference type="CDD" id="cd10747">
    <property type="entry name" value="DnaJ_C"/>
    <property type="match status" value="1"/>
</dbReference>
<evidence type="ECO:0000256" key="1">
    <source>
        <dbReference type="ARBA" id="ARBA00022490"/>
    </source>
</evidence>
<keyword evidence="5 11" id="KW-0863">Zinc-finger</keyword>
<protein>
    <recommendedName>
        <fullName evidence="10 11">Chaperone protein DnaJ</fullName>
    </recommendedName>
</protein>
<evidence type="ECO:0000256" key="2">
    <source>
        <dbReference type="ARBA" id="ARBA00022705"/>
    </source>
</evidence>
<dbReference type="GO" id="GO:0006260">
    <property type="term" value="P:DNA replication"/>
    <property type="evidence" value="ECO:0007669"/>
    <property type="project" value="UniProtKB-KW"/>
</dbReference>
<evidence type="ECO:0000256" key="5">
    <source>
        <dbReference type="ARBA" id="ARBA00022771"/>
    </source>
</evidence>
<keyword evidence="6 11" id="KW-0862">Zinc</keyword>
<feature type="binding site" evidence="11">
    <location>
        <position position="207"/>
    </location>
    <ligand>
        <name>Zn(2+)</name>
        <dbReference type="ChEBI" id="CHEBI:29105"/>
        <label>2</label>
    </ligand>
</feature>
<dbReference type="SMART" id="SM00271">
    <property type="entry name" value="DnaJ"/>
    <property type="match status" value="1"/>
</dbReference>
<dbReference type="SUPFAM" id="SSF46565">
    <property type="entry name" value="Chaperone J-domain"/>
    <property type="match status" value="1"/>
</dbReference>
<evidence type="ECO:0000256" key="7">
    <source>
        <dbReference type="ARBA" id="ARBA00023016"/>
    </source>
</evidence>
<evidence type="ECO:0000313" key="16">
    <source>
        <dbReference type="Proteomes" id="UP000018291"/>
    </source>
</evidence>
<keyword evidence="3 11" id="KW-0479">Metal-binding</keyword>
<keyword evidence="8 11" id="KW-0143">Chaperone</keyword>
<evidence type="ECO:0000256" key="9">
    <source>
        <dbReference type="ARBA" id="ARBA00061004"/>
    </source>
</evidence>
<dbReference type="GO" id="GO:0031072">
    <property type="term" value="F:heat shock protein binding"/>
    <property type="evidence" value="ECO:0007669"/>
    <property type="project" value="InterPro"/>
</dbReference>
<dbReference type="InterPro" id="IPR012724">
    <property type="entry name" value="DnaJ"/>
</dbReference>
<dbReference type="CDD" id="cd10719">
    <property type="entry name" value="DnaJ_zf"/>
    <property type="match status" value="1"/>
</dbReference>
<evidence type="ECO:0000259" key="14">
    <source>
        <dbReference type="PROSITE" id="PS51188"/>
    </source>
</evidence>
<dbReference type="RefSeq" id="WP_012224849.1">
    <property type="nucleotide sequence ID" value="NZ_HG422565.1"/>
</dbReference>
<dbReference type="SUPFAM" id="SSF49493">
    <property type="entry name" value="HSP40/DnaJ peptide-binding domain"/>
    <property type="match status" value="2"/>
</dbReference>
<dbReference type="FunFam" id="2.10.230.10:FF:000002">
    <property type="entry name" value="Molecular chaperone DnaJ"/>
    <property type="match status" value="1"/>
</dbReference>
<keyword evidence="2 11" id="KW-0235">DNA replication</keyword>
<dbReference type="GO" id="GO:0009408">
    <property type="term" value="P:response to heat"/>
    <property type="evidence" value="ECO:0007669"/>
    <property type="project" value="InterPro"/>
</dbReference>
<sequence length="375" mass="39468">MAPQREWFEKDYYDALGVSPTATAKEITSAYRKLARRNHPDANPDDPKAEERFKKISAAYDVVGDESKRTEYDEVRKLAATGAGPDGFGGGGFGGFSPGGMGFDGAQAGDLGDLFGGLFNRGAPGGGRRARPAKGADLLTDVHLSFEDAVRGLTTGVQLGTDAPCPDCKGTGAAQGTTPRICPECNGQGVTQENQGFFGFSRPCAKCNGSKQLIDNPCARCRGSRKVRQPREVRIRIPGGVNDGATIRVAGKGASGPGGPGDLMVRVHVAAHPRFTRDGLNLKLGVPISITEAALGTKLRVTTLDGTGVTLRIPEGTPTHKTFRVKGRGVETQKGTGDLLVTVEIATPTNLTTEQRALLEQLEDIIPSPRSADDA</sequence>
<feature type="binding site" evidence="11">
    <location>
        <position position="182"/>
    </location>
    <ligand>
        <name>Zn(2+)</name>
        <dbReference type="ChEBI" id="CHEBI:29105"/>
        <label>2</label>
    </ligand>
</feature>
<evidence type="ECO:0000256" key="12">
    <source>
        <dbReference type="PROSITE-ProRule" id="PRU00546"/>
    </source>
</evidence>
<dbReference type="Pfam" id="PF00226">
    <property type="entry name" value="DnaJ"/>
    <property type="match status" value="1"/>
</dbReference>
<dbReference type="STRING" id="1229780.BN381_150054"/>
<organism evidence="15 16">
    <name type="scientific">Candidatus Neomicrothrix parvicella RN1</name>
    <dbReference type="NCBI Taxonomy" id="1229780"/>
    <lineage>
        <taxon>Bacteria</taxon>
        <taxon>Bacillati</taxon>
        <taxon>Actinomycetota</taxon>
        <taxon>Acidimicrobiia</taxon>
        <taxon>Acidimicrobiales</taxon>
        <taxon>Microthrixaceae</taxon>
        <taxon>Candidatus Neomicrothrix</taxon>
    </lineage>
</organism>